<sequence length="478" mass="54251">MLKQRWTIIQPEWRYRVVSTMIPPAVTADIRNRISLPIVAPQVHHDAGWAPVLYTGRNFMRKFPPHEDSNQGVFRNASPRRDALDHDATARDTLPIVVENKLSISTIVFLLHSSHFSFQTAGSQNLVGDNASEMIPGSSAESHPVWVQEKPRKNLNQDLNPDPFVSRPDKAVKECTTPLSFVSEYKNHCLSNMNNMSAVGLSDINLRTEISIIVTTSSSLRSPEEALIKASVRKVLGNTFYELRITTQPKLKTKAEVKESVLALRNETYLEDERKRCYIVCVEEGGGFFKDGKLDVDHVVNDIFDMFARNDGKFNEDKFRTDVNQCAMKEGEGKCAAAYNASICLSHIMMNLSDYNYAIRKVQDNGEDLELNGLHQLLVYADDVNMLGENPQTIRENSEILLEASYDGWINFENETQDRQEWRNSICEREGKDSGFSYGLLDGARTTFRGMVLRDQPGEYCRRNGRTYYEHVVVPAPK</sequence>
<proteinExistence type="predicted"/>
<protein>
    <submittedName>
        <fullName evidence="2">Uncharacterized protein</fullName>
    </submittedName>
</protein>
<comment type="caution">
    <text evidence="2">The sequence shown here is derived from an EMBL/GenBank/DDBJ whole genome shotgun (WGS) entry which is preliminary data.</text>
</comment>
<keyword evidence="3" id="KW-1185">Reference proteome</keyword>
<dbReference type="InterPro" id="IPR036728">
    <property type="entry name" value="PBP_GOBP_sf"/>
</dbReference>
<feature type="region of interest" description="Disordered" evidence="1">
    <location>
        <begin position="129"/>
        <end position="167"/>
    </location>
</feature>
<dbReference type="Pfam" id="PF01395">
    <property type="entry name" value="PBP_GOBP"/>
    <property type="match status" value="1"/>
</dbReference>
<dbReference type="Gene3D" id="1.10.238.20">
    <property type="entry name" value="Pheromone/general odorant binding protein domain"/>
    <property type="match status" value="1"/>
</dbReference>
<evidence type="ECO:0000313" key="2">
    <source>
        <dbReference type="EMBL" id="KAJ4431819.1"/>
    </source>
</evidence>
<evidence type="ECO:0000256" key="1">
    <source>
        <dbReference type="SAM" id="MobiDB-lite"/>
    </source>
</evidence>
<organism evidence="2 3">
    <name type="scientific">Periplaneta americana</name>
    <name type="common">American cockroach</name>
    <name type="synonym">Blatta americana</name>
    <dbReference type="NCBI Taxonomy" id="6978"/>
    <lineage>
        <taxon>Eukaryota</taxon>
        <taxon>Metazoa</taxon>
        <taxon>Ecdysozoa</taxon>
        <taxon>Arthropoda</taxon>
        <taxon>Hexapoda</taxon>
        <taxon>Insecta</taxon>
        <taxon>Pterygota</taxon>
        <taxon>Neoptera</taxon>
        <taxon>Polyneoptera</taxon>
        <taxon>Dictyoptera</taxon>
        <taxon>Blattodea</taxon>
        <taxon>Blattoidea</taxon>
        <taxon>Blattidae</taxon>
        <taxon>Blattinae</taxon>
        <taxon>Periplaneta</taxon>
    </lineage>
</organism>
<dbReference type="SUPFAM" id="SSF47565">
    <property type="entry name" value="Insect pheromone/odorant-binding proteins"/>
    <property type="match status" value="1"/>
</dbReference>
<evidence type="ECO:0000313" key="3">
    <source>
        <dbReference type="Proteomes" id="UP001148838"/>
    </source>
</evidence>
<reference evidence="2 3" key="1">
    <citation type="journal article" date="2022" name="Allergy">
        <title>Genome assembly and annotation of Periplaneta americana reveal a comprehensive cockroach allergen profile.</title>
        <authorList>
            <person name="Wang L."/>
            <person name="Xiong Q."/>
            <person name="Saelim N."/>
            <person name="Wang L."/>
            <person name="Nong W."/>
            <person name="Wan A.T."/>
            <person name="Shi M."/>
            <person name="Liu X."/>
            <person name="Cao Q."/>
            <person name="Hui J.H.L."/>
            <person name="Sookrung N."/>
            <person name="Leung T.F."/>
            <person name="Tungtrongchitr A."/>
            <person name="Tsui S.K.W."/>
        </authorList>
    </citation>
    <scope>NUCLEOTIDE SEQUENCE [LARGE SCALE GENOMIC DNA]</scope>
    <source>
        <strain evidence="2">PWHHKU_190912</strain>
    </source>
</reference>
<accession>A0ABQ8SCP3</accession>
<name>A0ABQ8SCP3_PERAM</name>
<gene>
    <name evidence="2" type="ORF">ANN_20424</name>
</gene>
<dbReference type="EMBL" id="JAJSOF020000029">
    <property type="protein sequence ID" value="KAJ4431819.1"/>
    <property type="molecule type" value="Genomic_DNA"/>
</dbReference>
<dbReference type="Proteomes" id="UP001148838">
    <property type="component" value="Unassembled WGS sequence"/>
</dbReference>
<dbReference type="InterPro" id="IPR006170">
    <property type="entry name" value="PBP/GOBP"/>
</dbReference>
<dbReference type="CDD" id="cd23992">
    <property type="entry name" value="PBP_GOBP"/>
    <property type="match status" value="1"/>
</dbReference>